<dbReference type="EMBL" id="JNUR01000015">
    <property type="protein sequence ID" value="KPH50605.1"/>
    <property type="molecule type" value="Genomic_DNA"/>
</dbReference>
<dbReference type="AlphaFoldDB" id="A0A0N1MPS8"/>
<dbReference type="PIRSF" id="PIRSF004505">
    <property type="entry name" value="MT_bac"/>
    <property type="match status" value="1"/>
</dbReference>
<dbReference type="RefSeq" id="WP_005021640.1">
    <property type="nucleotide sequence ID" value="NZ_CABKNZ010000043.1"/>
</dbReference>
<reference evidence="8 11" key="2">
    <citation type="submission" date="2018-06" db="EMBL/GenBank/DDBJ databases">
        <authorList>
            <consortium name="Pathogen Informatics"/>
            <person name="Doyle S."/>
        </authorList>
    </citation>
    <scope>NUCLEOTIDE SEQUENCE [LARGE SCALE GENOMIC DNA]</scope>
    <source>
        <strain evidence="8 11">NCTC13156</strain>
    </source>
</reference>
<comment type="subcellular location">
    <subcellularLocation>
        <location evidence="5">Cytoplasm</location>
    </subcellularLocation>
</comment>
<protein>
    <recommendedName>
        <fullName evidence="5">Ribosomal RNA large subunit methyltransferase H</fullName>
        <ecNumber evidence="5">2.1.1.177</ecNumber>
    </recommendedName>
    <alternativeName>
        <fullName evidence="5">23S rRNA (pseudouridine1915-N3)-methyltransferase</fullName>
    </alternativeName>
    <alternativeName>
        <fullName evidence="5">23S rRNA m3Psi1915 methyltransferase</fullName>
    </alternativeName>
    <alternativeName>
        <fullName evidence="5">rRNA (pseudouridine-N3-)-methyltransferase RlmH</fullName>
    </alternativeName>
</protein>
<evidence type="ECO:0000313" key="11">
    <source>
        <dbReference type="Proteomes" id="UP000255269"/>
    </source>
</evidence>
<dbReference type="OrthoDB" id="9806643at2"/>
<feature type="binding site" evidence="5">
    <location>
        <begin position="122"/>
        <end position="127"/>
    </location>
    <ligand>
        <name>S-adenosyl-L-methionine</name>
        <dbReference type="ChEBI" id="CHEBI:59789"/>
    </ligand>
</feature>
<proteinExistence type="inferred from homology"/>
<dbReference type="Gene3D" id="3.40.1280.10">
    <property type="match status" value="1"/>
</dbReference>
<dbReference type="InterPro" id="IPR003742">
    <property type="entry name" value="RlmH-like"/>
</dbReference>
<dbReference type="CDD" id="cd18081">
    <property type="entry name" value="RlmH-like"/>
    <property type="match status" value="1"/>
</dbReference>
<dbReference type="EC" id="2.1.1.177" evidence="5"/>
<reference evidence="9 10" key="1">
    <citation type="submission" date="2014-06" db="EMBL/GenBank/DDBJ databases">
        <title>Helicobacter pullorum isolates in fresh chicken meat - phenotypic and genotypic features.</title>
        <authorList>
            <person name="Borges V."/>
            <person name="Santos A."/>
            <person name="Correia C.B."/>
            <person name="Saraiva M."/>
            <person name="Menard A."/>
            <person name="Vieira L."/>
            <person name="Sampaio D.A."/>
            <person name="Gomes J.P."/>
            <person name="Oleastro M."/>
        </authorList>
    </citation>
    <scope>NUCLEOTIDE SEQUENCE [LARGE SCALE GENOMIC DNA]</scope>
    <source>
        <strain evidence="7 10">229334/12</strain>
        <strain evidence="6 9">229336/12</strain>
    </source>
</reference>
<evidence type="ECO:0000313" key="8">
    <source>
        <dbReference type="EMBL" id="STQ88790.1"/>
    </source>
</evidence>
<evidence type="ECO:0000313" key="6">
    <source>
        <dbReference type="EMBL" id="KPH50605.1"/>
    </source>
</evidence>
<dbReference type="Proteomes" id="UP000037800">
    <property type="component" value="Unassembled WGS sequence"/>
</dbReference>
<evidence type="ECO:0000313" key="7">
    <source>
        <dbReference type="EMBL" id="KPH55756.1"/>
    </source>
</evidence>
<keyword evidence="3 5" id="KW-0949">S-adenosyl-L-methionine</keyword>
<accession>A0A0N1MPS8</accession>
<dbReference type="InterPro" id="IPR029026">
    <property type="entry name" value="tRNA_m1G_MTases_N"/>
</dbReference>
<evidence type="ECO:0000256" key="3">
    <source>
        <dbReference type="ARBA" id="ARBA00022691"/>
    </source>
</evidence>
<comment type="subunit">
    <text evidence="5">Homodimer.</text>
</comment>
<feature type="binding site" evidence="5">
    <location>
        <position position="103"/>
    </location>
    <ligand>
        <name>S-adenosyl-L-methionine</name>
        <dbReference type="ChEBI" id="CHEBI:59789"/>
    </ligand>
</feature>
<dbReference type="Proteomes" id="UP000255269">
    <property type="component" value="Unassembled WGS sequence"/>
</dbReference>
<keyword evidence="5" id="KW-0963">Cytoplasm</keyword>
<dbReference type="InterPro" id="IPR029028">
    <property type="entry name" value="Alpha/beta_knot_MTases"/>
</dbReference>
<comment type="similarity">
    <text evidence="4 5">Belongs to the RNA methyltransferase RlmH family.</text>
</comment>
<evidence type="ECO:0000313" key="9">
    <source>
        <dbReference type="Proteomes" id="UP000037800"/>
    </source>
</evidence>
<dbReference type="GO" id="GO:0005737">
    <property type="term" value="C:cytoplasm"/>
    <property type="evidence" value="ECO:0007669"/>
    <property type="project" value="UniProtKB-SubCell"/>
</dbReference>
<dbReference type="Proteomes" id="UP000037997">
    <property type="component" value="Unassembled WGS sequence"/>
</dbReference>
<dbReference type="EMBL" id="UGJF01000001">
    <property type="protein sequence ID" value="STQ88790.1"/>
    <property type="molecule type" value="Genomic_DNA"/>
</dbReference>
<dbReference type="SUPFAM" id="SSF75217">
    <property type="entry name" value="alpha/beta knot"/>
    <property type="match status" value="1"/>
</dbReference>
<feature type="binding site" evidence="5">
    <location>
        <position position="76"/>
    </location>
    <ligand>
        <name>S-adenosyl-L-methionine</name>
        <dbReference type="ChEBI" id="CHEBI:59789"/>
    </ligand>
</feature>
<dbReference type="GO" id="GO:0070038">
    <property type="term" value="F:rRNA (pseudouridine-N3-)-methyltransferase activity"/>
    <property type="evidence" value="ECO:0007669"/>
    <property type="project" value="UniProtKB-UniRule"/>
</dbReference>
<gene>
    <name evidence="5 8" type="primary">rlmH</name>
    <name evidence="7" type="ORF">HPU229334_06165</name>
    <name evidence="6" type="ORF">HPU229336_01550</name>
    <name evidence="8" type="ORF">NCTC13156_01644</name>
</gene>
<dbReference type="EMBL" id="JNOC01000032">
    <property type="protein sequence ID" value="KPH55756.1"/>
    <property type="molecule type" value="Genomic_DNA"/>
</dbReference>
<comment type="catalytic activity">
    <reaction evidence="5">
        <text>pseudouridine(1915) in 23S rRNA + S-adenosyl-L-methionine = N(3)-methylpseudouridine(1915) in 23S rRNA + S-adenosyl-L-homocysteine + H(+)</text>
        <dbReference type="Rhea" id="RHEA:42752"/>
        <dbReference type="Rhea" id="RHEA-COMP:10221"/>
        <dbReference type="Rhea" id="RHEA-COMP:10222"/>
        <dbReference type="ChEBI" id="CHEBI:15378"/>
        <dbReference type="ChEBI" id="CHEBI:57856"/>
        <dbReference type="ChEBI" id="CHEBI:59789"/>
        <dbReference type="ChEBI" id="CHEBI:65314"/>
        <dbReference type="ChEBI" id="CHEBI:74486"/>
        <dbReference type="EC" id="2.1.1.177"/>
    </reaction>
</comment>
<keyword evidence="2 5" id="KW-0808">Transferase</keyword>
<dbReference type="PANTHER" id="PTHR33603:SF1">
    <property type="entry name" value="RIBOSOMAL RNA LARGE SUBUNIT METHYLTRANSFERASE H"/>
    <property type="match status" value="1"/>
</dbReference>
<organism evidence="7 10">
    <name type="scientific">Helicobacter pullorum</name>
    <dbReference type="NCBI Taxonomy" id="35818"/>
    <lineage>
        <taxon>Bacteria</taxon>
        <taxon>Pseudomonadati</taxon>
        <taxon>Campylobacterota</taxon>
        <taxon>Epsilonproteobacteria</taxon>
        <taxon>Campylobacterales</taxon>
        <taxon>Helicobacteraceae</taxon>
        <taxon>Helicobacter</taxon>
    </lineage>
</organism>
<dbReference type="PATRIC" id="fig|35818.10.peg.332"/>
<sequence>MVKIMVYYIAKNKDMSDTLCEEFKALSLGFGVKLDFINLFSKSIKEGQKQDSQEAQKSYTKEFLKVFKNQQCKIALSPNGKSVDSFAFSKLLENKGEIAFFIGGAYGLEESFIQKCHYSLSLSNLTFSHKVAKVVVSEQIYRAFCLINNHPYHK</sequence>
<name>A0A0N1MPS8_9HELI</name>
<dbReference type="STRING" id="35818.HPU229336_01550"/>
<dbReference type="GeneID" id="93197318"/>
<dbReference type="HAMAP" id="MF_00658">
    <property type="entry name" value="23SrRNA_methyltr_H"/>
    <property type="match status" value="1"/>
</dbReference>
<comment type="function">
    <text evidence="5">Specifically methylates the pseudouridine at position 1915 (m3Psi1915) in 23S rRNA.</text>
</comment>
<keyword evidence="5" id="KW-0698">rRNA processing</keyword>
<dbReference type="Pfam" id="PF02590">
    <property type="entry name" value="SPOUT_MTase"/>
    <property type="match status" value="1"/>
</dbReference>
<keyword evidence="1 5" id="KW-0489">Methyltransferase</keyword>
<evidence type="ECO:0000256" key="1">
    <source>
        <dbReference type="ARBA" id="ARBA00022603"/>
    </source>
</evidence>
<evidence type="ECO:0000256" key="4">
    <source>
        <dbReference type="ARBA" id="ARBA00038303"/>
    </source>
</evidence>
<dbReference type="PANTHER" id="PTHR33603">
    <property type="entry name" value="METHYLTRANSFERASE"/>
    <property type="match status" value="1"/>
</dbReference>
<evidence type="ECO:0000313" key="10">
    <source>
        <dbReference type="Proteomes" id="UP000037997"/>
    </source>
</evidence>
<evidence type="ECO:0000256" key="5">
    <source>
        <dbReference type="HAMAP-Rule" id="MF_00658"/>
    </source>
</evidence>
<evidence type="ECO:0000256" key="2">
    <source>
        <dbReference type="ARBA" id="ARBA00022679"/>
    </source>
</evidence>